<gene>
    <name evidence="1" type="ORF">COV55_02440</name>
</gene>
<dbReference type="Gene3D" id="3.60.15.10">
    <property type="entry name" value="Ribonuclease Z/Hydroxyacylglutathione hydrolase-like"/>
    <property type="match status" value="1"/>
</dbReference>
<evidence type="ECO:0000313" key="1">
    <source>
        <dbReference type="EMBL" id="PIR06806.1"/>
    </source>
</evidence>
<comment type="caution">
    <text evidence="1">The sequence shown here is derived from an EMBL/GenBank/DDBJ whole genome shotgun (WGS) entry which is preliminary data.</text>
</comment>
<organism evidence="1 2">
    <name type="scientific">Candidatus Komeilibacteria bacterium CG11_big_fil_rev_8_21_14_0_20_36_20</name>
    <dbReference type="NCBI Taxonomy" id="1974477"/>
    <lineage>
        <taxon>Bacteria</taxon>
        <taxon>Candidatus Komeiliibacteriota</taxon>
    </lineage>
</organism>
<dbReference type="Proteomes" id="UP000230564">
    <property type="component" value="Unassembled WGS sequence"/>
</dbReference>
<dbReference type="Pfam" id="PF13483">
    <property type="entry name" value="Lactamase_B_3"/>
    <property type="match status" value="1"/>
</dbReference>
<protein>
    <recommendedName>
        <fullName evidence="3">Zn-dependent hydrolase</fullName>
    </recommendedName>
</protein>
<evidence type="ECO:0000313" key="2">
    <source>
        <dbReference type="Proteomes" id="UP000230564"/>
    </source>
</evidence>
<name>A0A2H0NFE9_9BACT</name>
<accession>A0A2H0NFE9</accession>
<proteinExistence type="predicted"/>
<dbReference type="PANTHER" id="PTHR39189">
    <property type="entry name" value="UPF0173 METAL-DEPENDENT HYDROLASE YTKL"/>
    <property type="match status" value="1"/>
</dbReference>
<reference evidence="1 2" key="1">
    <citation type="submission" date="2017-09" db="EMBL/GenBank/DDBJ databases">
        <title>Depth-based differentiation of microbial function through sediment-hosted aquifers and enrichment of novel symbionts in the deep terrestrial subsurface.</title>
        <authorList>
            <person name="Probst A.J."/>
            <person name="Ladd B."/>
            <person name="Jarett J.K."/>
            <person name="Geller-Mcgrath D.E."/>
            <person name="Sieber C.M."/>
            <person name="Emerson J.B."/>
            <person name="Anantharaman K."/>
            <person name="Thomas B.C."/>
            <person name="Malmstrom R."/>
            <person name="Stieglmeier M."/>
            <person name="Klingl A."/>
            <person name="Woyke T."/>
            <person name="Ryan C.M."/>
            <person name="Banfield J.F."/>
        </authorList>
    </citation>
    <scope>NUCLEOTIDE SEQUENCE [LARGE SCALE GENOMIC DNA]</scope>
    <source>
        <strain evidence="1">CG11_big_fil_rev_8_21_14_0_20_36_20</strain>
    </source>
</reference>
<dbReference type="EMBL" id="PCWQ01000009">
    <property type="protein sequence ID" value="PIR06806.1"/>
    <property type="molecule type" value="Genomic_DNA"/>
</dbReference>
<dbReference type="InterPro" id="IPR036866">
    <property type="entry name" value="RibonucZ/Hydroxyglut_hydro"/>
</dbReference>
<dbReference type="PANTHER" id="PTHR39189:SF1">
    <property type="entry name" value="UPF0173 METAL-DEPENDENT HYDROLASE YTKL"/>
    <property type="match status" value="1"/>
</dbReference>
<dbReference type="SUPFAM" id="SSF56281">
    <property type="entry name" value="Metallo-hydrolase/oxidoreductase"/>
    <property type="match status" value="1"/>
</dbReference>
<sequence>MIISWHGFNYFKVQNSHRSIVLNPYSLDKTTKLSKTKADIVIFSDPTKLAASKFDKDAFVINSPGEYEANNVFIYGEKVKGNIVYLIVFEDIKLAFLGEFGHQELTNGDIELIEGADILILPVGGGELTNIKEAMRIINQVDPRVVIPSCHAAGSFKLKAENVSQFIKEFGVRPEEMEKYKIQQKDLPQDDMKLIVLNLKQ</sequence>
<dbReference type="AlphaFoldDB" id="A0A2H0NFE9"/>
<evidence type="ECO:0008006" key="3">
    <source>
        <dbReference type="Google" id="ProtNLM"/>
    </source>
</evidence>